<keyword evidence="4" id="KW-0472">Membrane</keyword>
<accession>A0A8K0A2M8</accession>
<comment type="similarity">
    <text evidence="1 3">Belongs to the cytochrome P450 family.</text>
</comment>
<keyword evidence="6" id="KW-1185">Reference proteome</keyword>
<feature type="transmembrane region" description="Helical" evidence="4">
    <location>
        <begin position="32"/>
        <end position="54"/>
    </location>
</feature>
<dbReference type="SUPFAM" id="SSF48264">
    <property type="entry name" value="Cytochrome P450"/>
    <property type="match status" value="1"/>
</dbReference>
<dbReference type="PRINTS" id="PR00463">
    <property type="entry name" value="EP450I"/>
</dbReference>
<dbReference type="PRINTS" id="PR00385">
    <property type="entry name" value="P450"/>
</dbReference>
<keyword evidence="3" id="KW-0503">Monooxygenase</keyword>
<dbReference type="InterPro" id="IPR036396">
    <property type="entry name" value="Cyt_P450_sf"/>
</dbReference>
<dbReference type="GO" id="GO:0005506">
    <property type="term" value="F:iron ion binding"/>
    <property type="evidence" value="ECO:0007669"/>
    <property type="project" value="InterPro"/>
</dbReference>
<dbReference type="InterPro" id="IPR050196">
    <property type="entry name" value="Cytochrome_P450_Monoox"/>
</dbReference>
<organism evidence="5 6">
    <name type="scientific">Branchiostoma lanceolatum</name>
    <name type="common">Common lancelet</name>
    <name type="synonym">Amphioxus lanceolatum</name>
    <dbReference type="NCBI Taxonomy" id="7740"/>
    <lineage>
        <taxon>Eukaryota</taxon>
        <taxon>Metazoa</taxon>
        <taxon>Chordata</taxon>
        <taxon>Cephalochordata</taxon>
        <taxon>Leptocardii</taxon>
        <taxon>Amphioxiformes</taxon>
        <taxon>Branchiostomatidae</taxon>
        <taxon>Branchiostoma</taxon>
    </lineage>
</organism>
<dbReference type="InterPro" id="IPR017972">
    <property type="entry name" value="Cyt_P450_CS"/>
</dbReference>
<gene>
    <name evidence="5" type="primary">CYP4F22</name>
    <name evidence="5" type="ORF">BLAG_LOCUS20019</name>
</gene>
<evidence type="ECO:0000256" key="3">
    <source>
        <dbReference type="RuleBase" id="RU000461"/>
    </source>
</evidence>
<dbReference type="AlphaFoldDB" id="A0A8K0A2M8"/>
<dbReference type="PANTHER" id="PTHR24291">
    <property type="entry name" value="CYTOCHROME P450 FAMILY 4"/>
    <property type="match status" value="1"/>
</dbReference>
<dbReference type="Proteomes" id="UP000838412">
    <property type="component" value="Chromosome 5"/>
</dbReference>
<keyword evidence="2 3" id="KW-0349">Heme</keyword>
<dbReference type="Pfam" id="PF00067">
    <property type="entry name" value="p450"/>
    <property type="match status" value="1"/>
</dbReference>
<evidence type="ECO:0000256" key="1">
    <source>
        <dbReference type="ARBA" id="ARBA00010617"/>
    </source>
</evidence>
<keyword evidence="2 3" id="KW-0408">Iron</keyword>
<dbReference type="GO" id="GO:0016705">
    <property type="term" value="F:oxidoreductase activity, acting on paired donors, with incorporation or reduction of molecular oxygen"/>
    <property type="evidence" value="ECO:0007669"/>
    <property type="project" value="InterPro"/>
</dbReference>
<evidence type="ECO:0000256" key="2">
    <source>
        <dbReference type="PIRSR" id="PIRSR602401-1"/>
    </source>
</evidence>
<dbReference type="InterPro" id="IPR001128">
    <property type="entry name" value="Cyt_P450"/>
</dbReference>
<keyword evidence="3" id="KW-0560">Oxidoreductase</keyword>
<dbReference type="OrthoDB" id="1470350at2759"/>
<name>A0A8K0A2M8_BRALA</name>
<protein>
    <submittedName>
        <fullName evidence="5">CYP4F22 protein</fullName>
    </submittedName>
</protein>
<dbReference type="GO" id="GO:0020037">
    <property type="term" value="F:heme binding"/>
    <property type="evidence" value="ECO:0007669"/>
    <property type="project" value="InterPro"/>
</dbReference>
<dbReference type="PANTHER" id="PTHR24291:SF201">
    <property type="entry name" value="CYTOCHROME P450, FAMILY 4, SUBFAMILY B, POLYPEPTIDE 7"/>
    <property type="match status" value="1"/>
</dbReference>
<dbReference type="EMBL" id="OV696690">
    <property type="protein sequence ID" value="CAH1266420.1"/>
    <property type="molecule type" value="Genomic_DNA"/>
</dbReference>
<keyword evidence="4" id="KW-0812">Transmembrane</keyword>
<dbReference type="Gene3D" id="1.10.630.10">
    <property type="entry name" value="Cytochrome P450"/>
    <property type="match status" value="1"/>
</dbReference>
<dbReference type="PROSITE" id="PS00086">
    <property type="entry name" value="CYTOCHROME_P450"/>
    <property type="match status" value="1"/>
</dbReference>
<dbReference type="InterPro" id="IPR002401">
    <property type="entry name" value="Cyt_P450_E_grp-I"/>
</dbReference>
<evidence type="ECO:0000313" key="5">
    <source>
        <dbReference type="EMBL" id="CAH1266420.1"/>
    </source>
</evidence>
<keyword evidence="4" id="KW-1133">Transmembrane helix</keyword>
<dbReference type="GO" id="GO:0004497">
    <property type="term" value="F:monooxygenase activity"/>
    <property type="evidence" value="ECO:0007669"/>
    <property type="project" value="UniProtKB-KW"/>
</dbReference>
<proteinExistence type="inferred from homology"/>
<comment type="cofactor">
    <cofactor evidence="2">
        <name>heme</name>
        <dbReference type="ChEBI" id="CHEBI:30413"/>
    </cofactor>
</comment>
<sequence length="517" mass="59034">MVTTAEDEQSHVFDILRLLSAGLPAGVTGTTLVVWTLVGILAVRLSVFVVKIVVWQIKIRRVMKQFHGVSHGSPDRLLSLDHNNRYRVWWITPFNAFTVCSHPETVKSIINNKTQRADWGYRFFRPWLGDGLLLSEGNKWQRNRRLLTPAFHFDILKNYVKLFSESADVLLEKWMSRDPGASVELFDDVGLMTLDNILKCSLGYKSSCQTDGKSAPYILAVHDMTRLIDERTNNLPHYIDFIYYLSASGRRFRQACKVVHSFSEQVITKRKEELKKEDLTVLSSKRGKCLDLLDILLQAKDEDGTGLSVSEIQDEVNTFLFGGHHTTASGISWTLFHLAQNKEYQDKCRREVEGVLQGREEMTWHDVGKLPFTTMCIKESMRCVPPVARMVRSLKQDLTFADGKWLPKGSSAFADIAGLHRNREIWPNPTVYDPYRFSPKNSNSRHPHAFLPFSAGPRNCVGQNFAMAEMKVALALILQRFHLELDDTKPPAVPCYRITLQAKDGIWVKLHPLKTNM</sequence>
<evidence type="ECO:0000313" key="6">
    <source>
        <dbReference type="Proteomes" id="UP000838412"/>
    </source>
</evidence>
<dbReference type="CDD" id="cd20659">
    <property type="entry name" value="CYP4B_4F-like"/>
    <property type="match status" value="1"/>
</dbReference>
<reference evidence="5" key="1">
    <citation type="submission" date="2022-01" db="EMBL/GenBank/DDBJ databases">
        <authorList>
            <person name="Braso-Vives M."/>
        </authorList>
    </citation>
    <scope>NUCLEOTIDE SEQUENCE</scope>
</reference>
<keyword evidence="2 3" id="KW-0479">Metal-binding</keyword>
<evidence type="ECO:0000256" key="4">
    <source>
        <dbReference type="SAM" id="Phobius"/>
    </source>
</evidence>
<feature type="binding site" description="axial binding residue" evidence="2">
    <location>
        <position position="460"/>
    </location>
    <ligand>
        <name>heme</name>
        <dbReference type="ChEBI" id="CHEBI:30413"/>
    </ligand>
    <ligandPart>
        <name>Fe</name>
        <dbReference type="ChEBI" id="CHEBI:18248"/>
    </ligandPart>
</feature>